<gene>
    <name evidence="5" type="ORF">HMPREF9555_01776</name>
</gene>
<evidence type="ECO:0000259" key="4">
    <source>
        <dbReference type="Pfam" id="PF04586"/>
    </source>
</evidence>
<accession>E7N435</accession>
<evidence type="ECO:0000256" key="1">
    <source>
        <dbReference type="ARBA" id="ARBA00022612"/>
    </source>
</evidence>
<dbReference type="RefSeq" id="WP_009350424.1">
    <property type="nucleotide sequence ID" value="NZ_GL638151.1"/>
</dbReference>
<dbReference type="GO" id="GO:0006508">
    <property type="term" value="P:proteolysis"/>
    <property type="evidence" value="ECO:0007669"/>
    <property type="project" value="UniProtKB-KW"/>
</dbReference>
<dbReference type="EC" id="3.4.-.-" evidence="5"/>
<evidence type="ECO:0000313" key="5">
    <source>
        <dbReference type="EMBL" id="EFW29076.1"/>
    </source>
</evidence>
<dbReference type="EMBL" id="AECV01000041">
    <property type="protein sequence ID" value="EFW29076.1"/>
    <property type="molecule type" value="Genomic_DNA"/>
</dbReference>
<sequence length="212" mass="23492">MGAQRERRTLTTALELREIDDGAGGKRRVFEGYALKFNKRSEDLGGFDEVLRENCLDGADMSNVVALYNHDASYPLARSTVPNGEGSLQLTVDGIGLRFTLTPTETSYAADLERNMRAGVVNQCSFAFTVADDGQAWTYERDIDMYHREVTKIARLWDVSIVTTPAYPDTEAIASERAFAAAKAADEAARQAAEERETLKRRLAVEVECLVD</sequence>
<keyword evidence="6" id="KW-1185">Reference proteome</keyword>
<feature type="domain" description="Prohead serine protease" evidence="4">
    <location>
        <begin position="14"/>
        <end position="182"/>
    </location>
</feature>
<evidence type="ECO:0000313" key="6">
    <source>
        <dbReference type="Proteomes" id="UP000004633"/>
    </source>
</evidence>
<dbReference type="Proteomes" id="UP000004633">
    <property type="component" value="Unassembled WGS sequence"/>
</dbReference>
<proteinExistence type="predicted"/>
<dbReference type="Pfam" id="PF04586">
    <property type="entry name" value="Peptidase_S78"/>
    <property type="match status" value="1"/>
</dbReference>
<dbReference type="InterPro" id="IPR006433">
    <property type="entry name" value="Prohead_protease"/>
</dbReference>
<dbReference type="GO" id="GO:0008233">
    <property type="term" value="F:peptidase activity"/>
    <property type="evidence" value="ECO:0007669"/>
    <property type="project" value="UniProtKB-KW"/>
</dbReference>
<dbReference type="InterPro" id="IPR054613">
    <property type="entry name" value="Peptidase_S78_dom"/>
</dbReference>
<keyword evidence="3 5" id="KW-0378">Hydrolase</keyword>
<dbReference type="HOGENOM" id="CLU_097078_0_1_9"/>
<name>E7N435_9FIRM</name>
<dbReference type="STRING" id="749551.HMPREF9555_01776"/>
<keyword evidence="2 5" id="KW-0645">Protease</keyword>
<organism evidence="5 6">
    <name type="scientific">Selenomonas artemidis F0399</name>
    <dbReference type="NCBI Taxonomy" id="749551"/>
    <lineage>
        <taxon>Bacteria</taxon>
        <taxon>Bacillati</taxon>
        <taxon>Bacillota</taxon>
        <taxon>Negativicutes</taxon>
        <taxon>Selenomonadales</taxon>
        <taxon>Selenomonadaceae</taxon>
        <taxon>Selenomonas</taxon>
    </lineage>
</organism>
<keyword evidence="1" id="KW-1188">Viral release from host cell</keyword>
<protein>
    <submittedName>
        <fullName evidence="5">Phage prohead protease, HK97 family</fullName>
        <ecNumber evidence="5">3.4.-.-</ecNumber>
    </submittedName>
</protein>
<evidence type="ECO:0000256" key="2">
    <source>
        <dbReference type="ARBA" id="ARBA00022670"/>
    </source>
</evidence>
<comment type="caution">
    <text evidence="5">The sequence shown here is derived from an EMBL/GenBank/DDBJ whole genome shotgun (WGS) entry which is preliminary data.</text>
</comment>
<dbReference type="AlphaFoldDB" id="E7N435"/>
<reference evidence="5 6" key="1">
    <citation type="submission" date="2010-08" db="EMBL/GenBank/DDBJ databases">
        <authorList>
            <person name="Weinstock G."/>
            <person name="Sodergren E."/>
            <person name="Clifton S."/>
            <person name="Fulton L."/>
            <person name="Fulton B."/>
            <person name="Courtney L."/>
            <person name="Fronick C."/>
            <person name="Harrison M."/>
            <person name="Strong C."/>
            <person name="Farmer C."/>
            <person name="Delahaunty K."/>
            <person name="Markovic C."/>
            <person name="Hall O."/>
            <person name="Minx P."/>
            <person name="Tomlinson C."/>
            <person name="Mitreva M."/>
            <person name="Hou S."/>
            <person name="Chen J."/>
            <person name="Wollam A."/>
            <person name="Pepin K.H."/>
            <person name="Johnson M."/>
            <person name="Bhonagiri V."/>
            <person name="Zhang X."/>
            <person name="Suruliraj S."/>
            <person name="Warren W."/>
            <person name="Chinwalla A."/>
            <person name="Mardis E.R."/>
            <person name="Wilson R.K."/>
        </authorList>
    </citation>
    <scope>NUCLEOTIDE SEQUENCE [LARGE SCALE GENOMIC DNA]</scope>
    <source>
        <strain evidence="5 6">F0399</strain>
    </source>
</reference>
<dbReference type="NCBIfam" id="TIGR01543">
    <property type="entry name" value="proheadase_HK97"/>
    <property type="match status" value="1"/>
</dbReference>
<evidence type="ECO:0000256" key="3">
    <source>
        <dbReference type="ARBA" id="ARBA00022801"/>
    </source>
</evidence>